<dbReference type="AlphaFoldDB" id="A4BWL3"/>
<protein>
    <submittedName>
        <fullName evidence="1">Uncharacterized protein</fullName>
    </submittedName>
</protein>
<evidence type="ECO:0000313" key="2">
    <source>
        <dbReference type="Proteomes" id="UP000003053"/>
    </source>
</evidence>
<dbReference type="EMBL" id="AAOG01000001">
    <property type="protein sequence ID" value="EAR13354.1"/>
    <property type="molecule type" value="Genomic_DNA"/>
</dbReference>
<proteinExistence type="predicted"/>
<evidence type="ECO:0000313" key="1">
    <source>
        <dbReference type="EMBL" id="EAR13354.1"/>
    </source>
</evidence>
<comment type="caution">
    <text evidence="1">The sequence shown here is derived from an EMBL/GenBank/DDBJ whole genome shotgun (WGS) entry which is preliminary data.</text>
</comment>
<dbReference type="HOGENOM" id="CLU_3331391_0_0_10"/>
<dbReference type="Proteomes" id="UP000003053">
    <property type="component" value="Unassembled WGS sequence"/>
</dbReference>
<sequence length="38" mass="4475">MLVTLAFYKLLILLRSDFKFVVKKRGAFIAPLFLKIIF</sequence>
<organism evidence="1 2">
    <name type="scientific">Polaribacter irgensii 23-P</name>
    <dbReference type="NCBI Taxonomy" id="313594"/>
    <lineage>
        <taxon>Bacteria</taxon>
        <taxon>Pseudomonadati</taxon>
        <taxon>Bacteroidota</taxon>
        <taxon>Flavobacteriia</taxon>
        <taxon>Flavobacteriales</taxon>
        <taxon>Flavobacteriaceae</taxon>
    </lineage>
</organism>
<name>A4BWL3_9FLAO</name>
<reference evidence="1 2" key="1">
    <citation type="submission" date="2006-02" db="EMBL/GenBank/DDBJ databases">
        <authorList>
            <person name="Murray A."/>
            <person name="Staley J."/>
            <person name="Ferriera S."/>
            <person name="Johnson J."/>
            <person name="Kravitz S."/>
            <person name="Halpern A."/>
            <person name="Remington K."/>
            <person name="Beeson K."/>
            <person name="Tran B."/>
            <person name="Rogers Y.-H."/>
            <person name="Friedman R."/>
            <person name="Venter J.C."/>
        </authorList>
    </citation>
    <scope>NUCLEOTIDE SEQUENCE [LARGE SCALE GENOMIC DNA]</scope>
    <source>
        <strain evidence="1 2">23-P</strain>
    </source>
</reference>
<accession>A4BWL3</accession>
<gene>
    <name evidence="1" type="ORF">PI23P_02632</name>
</gene>
<keyword evidence="2" id="KW-1185">Reference proteome</keyword>